<protein>
    <submittedName>
        <fullName evidence="2">Uncharacterized protein</fullName>
    </submittedName>
</protein>
<reference evidence="2 3" key="1">
    <citation type="submission" date="2019-01" db="EMBL/GenBank/DDBJ databases">
        <title>Coherence of Microcystis species and biogeography revealed through population genomics.</title>
        <authorList>
            <person name="Perez-Carrascal O.M."/>
            <person name="Terrat Y."/>
            <person name="Giani A."/>
            <person name="Fortin N."/>
            <person name="Tromas N."/>
            <person name="Shapiro B.J."/>
        </authorList>
    </citation>
    <scope>NUCLEOTIDE SEQUENCE [LARGE SCALE GENOMIC DNA]</scope>
    <source>
        <strain evidence="2">Mn_MB_F_20050700_S1D</strain>
    </source>
</reference>
<organism evidence="2 3">
    <name type="scientific">Microcystis novacekii Mn_MB_F_20050700_S1D</name>
    <dbReference type="NCBI Taxonomy" id="2486266"/>
    <lineage>
        <taxon>Bacteria</taxon>
        <taxon>Bacillati</taxon>
        <taxon>Cyanobacteriota</taxon>
        <taxon>Cyanophyceae</taxon>
        <taxon>Oscillatoriophycideae</taxon>
        <taxon>Chroococcales</taxon>
        <taxon>Microcystaceae</taxon>
        <taxon>Microcystis</taxon>
    </lineage>
</organism>
<comment type="caution">
    <text evidence="2">The sequence shown here is derived from an EMBL/GenBank/DDBJ whole genome shotgun (WGS) entry which is preliminary data.</text>
</comment>
<feature type="region of interest" description="Disordered" evidence="1">
    <location>
        <begin position="1"/>
        <end position="53"/>
    </location>
</feature>
<dbReference type="AlphaFoldDB" id="A0A552IF99"/>
<feature type="compositionally biased region" description="Low complexity" evidence="1">
    <location>
        <begin position="27"/>
        <end position="46"/>
    </location>
</feature>
<feature type="compositionally biased region" description="Basic and acidic residues" evidence="1">
    <location>
        <begin position="1"/>
        <end position="10"/>
    </location>
</feature>
<evidence type="ECO:0000313" key="3">
    <source>
        <dbReference type="Proteomes" id="UP000319191"/>
    </source>
</evidence>
<sequence length="67" mass="7841">MGKWGNREIGEFQLIPQHPNTQPLKPQHPNTPTPNTQHPNTQPQNPSQINNRQIIKQIFRNIDKIRN</sequence>
<gene>
    <name evidence="2" type="ORF">EWV54_22410</name>
</gene>
<evidence type="ECO:0000313" key="2">
    <source>
        <dbReference type="EMBL" id="TRU82134.1"/>
    </source>
</evidence>
<name>A0A552IF99_9CHRO</name>
<dbReference type="Proteomes" id="UP000319191">
    <property type="component" value="Unassembled WGS sequence"/>
</dbReference>
<evidence type="ECO:0000256" key="1">
    <source>
        <dbReference type="SAM" id="MobiDB-lite"/>
    </source>
</evidence>
<accession>A0A552IF99</accession>
<proteinExistence type="predicted"/>
<dbReference type="EMBL" id="SFAV01000317">
    <property type="protein sequence ID" value="TRU82134.1"/>
    <property type="molecule type" value="Genomic_DNA"/>
</dbReference>